<feature type="domain" description="Wadjet protein JetD C-terminal" evidence="1">
    <location>
        <begin position="189"/>
        <end position="279"/>
    </location>
</feature>
<dbReference type="EMBL" id="CP009509">
    <property type="protein sequence ID" value="AKB40124.1"/>
    <property type="molecule type" value="Genomic_DNA"/>
</dbReference>
<proteinExistence type="predicted"/>
<sequence length="359" mass="42292">MEEQVLEILEQYAKKRVEIKYIVGELKNGGINLISDPWLNRPFIDVIKKLIDENVLVPLKSAKKLQQYEGLPSKYEINRHYFRQCDEEIPAEELRGLSCKLNMSYYLKHIEEYRAHREFIRRINDLMMDNDCEVLTANERSYLIFGDEKAITSPKNASIDGEIILNRLNLTIKDIKAEKKPEPFFYIKAKEYESLSDILARKILIVENKDTFWTFMDATLSRELTDIHLLIYGEGNAVVSKFEFIQMVGGKTTDHYYYFGDMDQEGILIFNRLRSTFSEYNIRPAVSLYEYMLNKSGQENAKPLRKCRKINEESLSPFIDFFSHETRKVIEEIISAQKYIPQEVVNKTDMRRLRMIGIR</sequence>
<dbReference type="GeneID" id="24850813"/>
<evidence type="ECO:0000259" key="1">
    <source>
        <dbReference type="Pfam" id="PF09983"/>
    </source>
</evidence>
<dbReference type="InterPro" id="IPR024534">
    <property type="entry name" value="JetD_C"/>
</dbReference>
<name>A0A0E3PWL8_METMZ</name>
<protein>
    <recommendedName>
        <fullName evidence="1">Wadjet protein JetD C-terminal domain-containing protein</fullName>
    </recommendedName>
</protein>
<reference evidence="2 3" key="1">
    <citation type="submission" date="2014-07" db="EMBL/GenBank/DDBJ databases">
        <title>Methanogenic archaea and the global carbon cycle.</title>
        <authorList>
            <person name="Henriksen J.R."/>
            <person name="Luke J."/>
            <person name="Reinhart S."/>
            <person name="Benedict M.N."/>
            <person name="Youngblut N.D."/>
            <person name="Metcalf M.E."/>
            <person name="Whitaker R.J."/>
            <person name="Metcalf W.W."/>
        </authorList>
    </citation>
    <scope>NUCLEOTIDE SEQUENCE [LARGE SCALE GENOMIC DNA]</scope>
    <source>
        <strain evidence="2 3">WWM610</strain>
    </source>
</reference>
<evidence type="ECO:0000313" key="2">
    <source>
        <dbReference type="EMBL" id="AKB40124.1"/>
    </source>
</evidence>
<dbReference type="HOGENOM" id="CLU_065541_0_0_2"/>
<gene>
    <name evidence="2" type="ORF">MSMAW_1133</name>
</gene>
<dbReference type="PATRIC" id="fig|1434117.4.peg.1434"/>
<organism evidence="2 3">
    <name type="scientific">Methanosarcina mazei WWM610</name>
    <dbReference type="NCBI Taxonomy" id="1434117"/>
    <lineage>
        <taxon>Archaea</taxon>
        <taxon>Methanobacteriati</taxon>
        <taxon>Methanobacteriota</taxon>
        <taxon>Stenosarchaea group</taxon>
        <taxon>Methanomicrobia</taxon>
        <taxon>Methanosarcinales</taxon>
        <taxon>Methanosarcinaceae</taxon>
        <taxon>Methanosarcina</taxon>
    </lineage>
</organism>
<dbReference type="Pfam" id="PF09983">
    <property type="entry name" value="JetD_C"/>
    <property type="match status" value="1"/>
</dbReference>
<dbReference type="RefSeq" id="WP_048038524.1">
    <property type="nucleotide sequence ID" value="NZ_CP009509.1"/>
</dbReference>
<accession>A0A0E3PWL8</accession>
<dbReference type="AlphaFoldDB" id="A0A0E3PWL8"/>
<evidence type="ECO:0000313" key="3">
    <source>
        <dbReference type="Proteomes" id="UP000033058"/>
    </source>
</evidence>
<dbReference type="Proteomes" id="UP000033058">
    <property type="component" value="Chromosome"/>
</dbReference>